<evidence type="ECO:0000259" key="7">
    <source>
        <dbReference type="Pfam" id="PF03813"/>
    </source>
</evidence>
<dbReference type="GO" id="GO:0032545">
    <property type="term" value="C:CURI complex"/>
    <property type="evidence" value="ECO:0007669"/>
    <property type="project" value="TreeGrafter"/>
</dbReference>
<dbReference type="PANTHER" id="PTHR17972">
    <property type="entry name" value="NUCLEOLAR RNA-ASSOCIATED PROTEIN"/>
    <property type="match status" value="1"/>
</dbReference>
<dbReference type="Proteomes" id="UP000800200">
    <property type="component" value="Unassembled WGS sequence"/>
</dbReference>
<feature type="domain" description="Nrap protein" evidence="8">
    <location>
        <begin position="373"/>
        <end position="514"/>
    </location>
</feature>
<name>A0A6A6DA44_9PEZI</name>
<organism evidence="13 14">
    <name type="scientific">Zopfia rhizophila CBS 207.26</name>
    <dbReference type="NCBI Taxonomy" id="1314779"/>
    <lineage>
        <taxon>Eukaryota</taxon>
        <taxon>Fungi</taxon>
        <taxon>Dikarya</taxon>
        <taxon>Ascomycota</taxon>
        <taxon>Pezizomycotina</taxon>
        <taxon>Dothideomycetes</taxon>
        <taxon>Dothideomycetes incertae sedis</taxon>
        <taxon>Zopfiaceae</taxon>
        <taxon>Zopfia</taxon>
    </lineage>
</organism>
<keyword evidence="14" id="KW-1185">Reference proteome</keyword>
<keyword evidence="5" id="KW-0687">Ribonucleoprotein</keyword>
<evidence type="ECO:0000313" key="13">
    <source>
        <dbReference type="EMBL" id="KAF2176404.1"/>
    </source>
</evidence>
<dbReference type="InterPro" id="IPR035370">
    <property type="entry name" value="Nrap_D5"/>
</dbReference>
<dbReference type="InterPro" id="IPR035371">
    <property type="entry name" value="Nrap_D6"/>
</dbReference>
<keyword evidence="5" id="KW-0690">Ribosome biogenesis</keyword>
<dbReference type="InterPro" id="IPR035369">
    <property type="entry name" value="Nrap_D4"/>
</dbReference>
<dbReference type="PANTHER" id="PTHR17972:SF0">
    <property type="entry name" value="NUCLEOLAR PROTEIN 6"/>
    <property type="match status" value="1"/>
</dbReference>
<comment type="subcellular location">
    <subcellularLocation>
        <location evidence="1 5">Nucleus</location>
        <location evidence="1 5">Nucleolus</location>
    </subcellularLocation>
</comment>
<feature type="domain" description="Nrap protein" evidence="10">
    <location>
        <begin position="684"/>
        <end position="882"/>
    </location>
</feature>
<evidence type="ECO:0000313" key="14">
    <source>
        <dbReference type="Proteomes" id="UP000800200"/>
    </source>
</evidence>
<reference evidence="13" key="1">
    <citation type="journal article" date="2020" name="Stud. Mycol.">
        <title>101 Dothideomycetes genomes: a test case for predicting lifestyles and emergence of pathogens.</title>
        <authorList>
            <person name="Haridas S."/>
            <person name="Albert R."/>
            <person name="Binder M."/>
            <person name="Bloem J."/>
            <person name="Labutti K."/>
            <person name="Salamov A."/>
            <person name="Andreopoulos B."/>
            <person name="Baker S."/>
            <person name="Barry K."/>
            <person name="Bills G."/>
            <person name="Bluhm B."/>
            <person name="Cannon C."/>
            <person name="Castanera R."/>
            <person name="Culley D."/>
            <person name="Daum C."/>
            <person name="Ezra D."/>
            <person name="Gonzalez J."/>
            <person name="Henrissat B."/>
            <person name="Kuo A."/>
            <person name="Liang C."/>
            <person name="Lipzen A."/>
            <person name="Lutzoni F."/>
            <person name="Magnuson J."/>
            <person name="Mondo S."/>
            <person name="Nolan M."/>
            <person name="Ohm R."/>
            <person name="Pangilinan J."/>
            <person name="Park H.-J."/>
            <person name="Ramirez L."/>
            <person name="Alfaro M."/>
            <person name="Sun H."/>
            <person name="Tritt A."/>
            <person name="Yoshinaga Y."/>
            <person name="Zwiers L.-H."/>
            <person name="Turgeon B."/>
            <person name="Goodwin S."/>
            <person name="Spatafora J."/>
            <person name="Crous P."/>
            <person name="Grigoriev I."/>
        </authorList>
    </citation>
    <scope>NUCLEOTIDE SEQUENCE</scope>
    <source>
        <strain evidence="13">CBS 207.26</strain>
    </source>
</reference>
<dbReference type="EMBL" id="ML994710">
    <property type="protein sequence ID" value="KAF2176404.1"/>
    <property type="molecule type" value="Genomic_DNA"/>
</dbReference>
<feature type="compositionally biased region" description="Acidic residues" evidence="6">
    <location>
        <begin position="37"/>
        <end position="76"/>
    </location>
</feature>
<feature type="compositionally biased region" description="Basic residues" evidence="6">
    <location>
        <begin position="1"/>
        <end position="11"/>
    </location>
</feature>
<feature type="region of interest" description="Disordered" evidence="6">
    <location>
        <begin position="1"/>
        <end position="106"/>
    </location>
</feature>
<gene>
    <name evidence="13" type="ORF">K469DRAFT_645887</name>
</gene>
<sequence>MAPPAAKRRKLGHSDDSDLSEASILENSVNGTGVSDEALEDNTSSDDDDSTDEEEGLEDEDFITLEENGAEEEDSEPSERGNGQKKQIKAPKAREEDMSHKKQDRISQDGAYTAEVYKSNIFKLQVDELLEQVKLKYGKKEAPAETAMRTIKSIIEQIPSREPLSISEAEAALNFEKVKIPFPNPHPAKDAKYKLQYERPVSINATGSYPLKIATRTEDELAIDLVVTMPKSLFQEKDYLNHRYFYKRAYYLACVAAGIKSSKKSIFKIVFDSLNGNHLQPIVVIRPSGDGGSDDFSSSKYRIQIIPALPDNTFPDIKLLPSANCVRPKILADESNAAKLTPTPFYNATLQSDGSITAYLKLLHASSGKCDSYKDACILGRVWLRQRGFGGQLRNGGFGNFEWAAIIAILLQAKPGAGPPPLSPGYSSYQLFKATLQFLASRDLLKSPYVFQAREITSLKSELTPIFFDGPRSLNIFFKMTPWSYARLRQEAELTIRMLGDSTFDQFEQTFILKANYLNYRYDATLEIPLSAFRLDPFSEEYNETLSRTCRKLHSTLGRALTNRATTILIQMPVEEGWFVDSPNPPEDQDKSILICFATDPANASRTIDHGPAAENKKDAASFRQFWGEKAELRRFKDGSILESVVWSPTDKSSPVFEQIIDFVLRRHLGTQVADKAKLVTDSFAHLIPSGRIQGRCGTAPFLPVMNALATLEKDIRDLKGLPLQIRHIVAADSQLRYSSVEPPFTLTRPLMQIPASIVIQFEGFGRWPDDLSAIQRTKMAFLLKLSDLLSSARPAYTTRVGLENPSQPSQNQVYLDIILPSGPAFRLRIHHDREAALLDRQLKDKSLDGPSRESAASALAVYKREFLHIPAHTQAIQSLCTRFPALSPSIRLTKRWFASHHLLPHFSPEFIELLVVRNFSQPHPWPVPACATTGFLRTLAWISRWDWRHAPLIVDFSTLSNNTAAPGTMSFNGNTSTELKSDDINKIQTRFEAWRRIDPSLNRVVLFAATNLETEGTTWTDKAMPEKVVAARMTALARAAINVIRAEDDRLSSLLSDTKRLDEFRPETLFASRLQDYDILLHISPKFSKSGKKKPKSKFKNLQIRQDMQEPDDVQSVGYDPVSLFARELLDVYGDAILWFWDPEALDLIAGLWNPGVTGQRSWKVKVGWNSLPLDVDGKENKGKAEGVQIQTNKEAILNEIGTLGGELVEKIELIK</sequence>
<evidence type="ECO:0000259" key="8">
    <source>
        <dbReference type="Pfam" id="PF17403"/>
    </source>
</evidence>
<keyword evidence="4 5" id="KW-0539">Nucleus</keyword>
<dbReference type="Pfam" id="PF17404">
    <property type="entry name" value="Nrap_D3"/>
    <property type="match status" value="1"/>
</dbReference>
<protein>
    <recommendedName>
        <fullName evidence="5">U3 small nucleolar RNA-associated protein 22</fullName>
    </recommendedName>
</protein>
<feature type="compositionally biased region" description="Basic and acidic residues" evidence="6">
    <location>
        <begin position="92"/>
        <end position="106"/>
    </location>
</feature>
<evidence type="ECO:0000256" key="3">
    <source>
        <dbReference type="ARBA" id="ARBA00022884"/>
    </source>
</evidence>
<keyword evidence="3 5" id="KW-0694">RNA-binding</keyword>
<evidence type="ECO:0000256" key="1">
    <source>
        <dbReference type="ARBA" id="ARBA00004604"/>
    </source>
</evidence>
<feature type="domain" description="Nrap protein" evidence="9">
    <location>
        <begin position="520"/>
        <end position="669"/>
    </location>
</feature>
<dbReference type="GO" id="GO:0006364">
    <property type="term" value="P:rRNA processing"/>
    <property type="evidence" value="ECO:0007669"/>
    <property type="project" value="UniProtKB-KW"/>
</dbReference>
<evidence type="ECO:0000256" key="2">
    <source>
        <dbReference type="ARBA" id="ARBA00006674"/>
    </source>
</evidence>
<dbReference type="AlphaFoldDB" id="A0A6A6DA44"/>
<dbReference type="Gene3D" id="1.10.1410.10">
    <property type="match status" value="2"/>
</dbReference>
<comment type="similarity">
    <text evidence="2 5">Belongs to the NRAP family.</text>
</comment>
<dbReference type="Pfam" id="PF17406">
    <property type="entry name" value="Nrap_D5"/>
    <property type="match status" value="1"/>
</dbReference>
<dbReference type="InterPro" id="IPR035367">
    <property type="entry name" value="Nrap_D2"/>
</dbReference>
<evidence type="ECO:0000259" key="10">
    <source>
        <dbReference type="Pfam" id="PF17405"/>
    </source>
</evidence>
<dbReference type="GO" id="GO:0032040">
    <property type="term" value="C:small-subunit processome"/>
    <property type="evidence" value="ECO:0007669"/>
    <property type="project" value="TreeGrafter"/>
</dbReference>
<evidence type="ECO:0000256" key="4">
    <source>
        <dbReference type="ARBA" id="ARBA00023242"/>
    </source>
</evidence>
<dbReference type="GO" id="GO:0006409">
    <property type="term" value="P:tRNA export from nucleus"/>
    <property type="evidence" value="ECO:0007669"/>
    <property type="project" value="TreeGrafter"/>
</dbReference>
<dbReference type="InterPro" id="IPR035082">
    <property type="entry name" value="Nrap_D1"/>
</dbReference>
<keyword evidence="5" id="KW-0698">rRNA processing</keyword>
<dbReference type="GO" id="GO:0003723">
    <property type="term" value="F:RNA binding"/>
    <property type="evidence" value="ECO:0007669"/>
    <property type="project" value="UniProtKB-KW"/>
</dbReference>
<dbReference type="Pfam" id="PF17407">
    <property type="entry name" value="Nrap_D6"/>
    <property type="match status" value="1"/>
</dbReference>
<evidence type="ECO:0000259" key="9">
    <source>
        <dbReference type="Pfam" id="PF17404"/>
    </source>
</evidence>
<feature type="domain" description="Nrap protein" evidence="7">
    <location>
        <begin position="223"/>
        <end position="366"/>
    </location>
</feature>
<dbReference type="InterPro" id="IPR005554">
    <property type="entry name" value="NOL6/Upt22"/>
</dbReference>
<proteinExistence type="inferred from homology"/>
<dbReference type="Pfam" id="PF17403">
    <property type="entry name" value="Nrap_D2"/>
    <property type="match status" value="1"/>
</dbReference>
<dbReference type="OrthoDB" id="10251401at2759"/>
<feature type="domain" description="Nrap protein" evidence="12">
    <location>
        <begin position="1075"/>
        <end position="1213"/>
    </location>
</feature>
<dbReference type="InterPro" id="IPR035368">
    <property type="entry name" value="Nrap_D3"/>
</dbReference>
<evidence type="ECO:0000259" key="12">
    <source>
        <dbReference type="Pfam" id="PF17407"/>
    </source>
</evidence>
<dbReference type="Pfam" id="PF17405">
    <property type="entry name" value="Nrap_D4"/>
    <property type="match status" value="1"/>
</dbReference>
<dbReference type="GO" id="GO:0034456">
    <property type="term" value="C:UTP-C complex"/>
    <property type="evidence" value="ECO:0007669"/>
    <property type="project" value="TreeGrafter"/>
</dbReference>
<accession>A0A6A6DA44</accession>
<dbReference type="Gene3D" id="3.30.70.3030">
    <property type="match status" value="1"/>
</dbReference>
<evidence type="ECO:0000256" key="5">
    <source>
        <dbReference type="RuleBase" id="RU364032"/>
    </source>
</evidence>
<dbReference type="Pfam" id="PF03813">
    <property type="entry name" value="Nrap"/>
    <property type="match status" value="1"/>
</dbReference>
<evidence type="ECO:0000256" key="6">
    <source>
        <dbReference type="SAM" id="MobiDB-lite"/>
    </source>
</evidence>
<feature type="domain" description="Nrap protein" evidence="11">
    <location>
        <begin position="884"/>
        <end position="1050"/>
    </location>
</feature>
<evidence type="ECO:0000259" key="11">
    <source>
        <dbReference type="Pfam" id="PF17406"/>
    </source>
</evidence>